<accession>A0ABW3NYI2</accession>
<evidence type="ECO:0000313" key="2">
    <source>
        <dbReference type="Proteomes" id="UP001597203"/>
    </source>
</evidence>
<gene>
    <name evidence="1" type="ORF">ACFQ24_03995</name>
</gene>
<name>A0ABW3NYI2_9SPHN</name>
<dbReference type="Proteomes" id="UP001597203">
    <property type="component" value="Unassembled WGS sequence"/>
</dbReference>
<evidence type="ECO:0000313" key="1">
    <source>
        <dbReference type="EMBL" id="MFD1104059.1"/>
    </source>
</evidence>
<dbReference type="EMBL" id="JBHTLS010000048">
    <property type="protein sequence ID" value="MFD1104059.1"/>
    <property type="molecule type" value="Genomic_DNA"/>
</dbReference>
<organism evidence="1 2">
    <name type="scientific">Sphingobium olei</name>
    <dbReference type="NCBI Taxonomy" id="420955"/>
    <lineage>
        <taxon>Bacteria</taxon>
        <taxon>Pseudomonadati</taxon>
        <taxon>Pseudomonadota</taxon>
        <taxon>Alphaproteobacteria</taxon>
        <taxon>Sphingomonadales</taxon>
        <taxon>Sphingomonadaceae</taxon>
        <taxon>Sphingobium</taxon>
    </lineage>
</organism>
<reference evidence="2" key="1">
    <citation type="journal article" date="2019" name="Int. J. Syst. Evol. Microbiol.">
        <title>The Global Catalogue of Microorganisms (GCM) 10K type strain sequencing project: providing services to taxonomists for standard genome sequencing and annotation.</title>
        <authorList>
            <consortium name="The Broad Institute Genomics Platform"/>
            <consortium name="The Broad Institute Genome Sequencing Center for Infectious Disease"/>
            <person name="Wu L."/>
            <person name="Ma J."/>
        </authorList>
    </citation>
    <scope>NUCLEOTIDE SEQUENCE [LARGE SCALE GENOMIC DNA]</scope>
    <source>
        <strain evidence="2">CCUG 54329</strain>
    </source>
</reference>
<dbReference type="RefSeq" id="WP_380909162.1">
    <property type="nucleotide sequence ID" value="NZ_JBHTLS010000048.1"/>
</dbReference>
<proteinExistence type="predicted"/>
<dbReference type="PROSITE" id="PS51257">
    <property type="entry name" value="PROKAR_LIPOPROTEIN"/>
    <property type="match status" value="1"/>
</dbReference>
<sequence>MKKITVCALLMITSCGLKADKDEILSEEESKHLVQNSDLKARSIYSGKMVPSTYKFYGVIRSVLNLQPQRPVQHAAAIDAYIFNASPQGSAPTERNAVGLFVAGVNAVDRSATWAINTALNDAEVNGSARLRGRKLIGWEADFDISGASTVEGMAMLIQGAGQPANANAFQIGRAAGAKAKWTNGYIVNDGAASYGLQIGANGEAGANVPGIPNMFSYRDKGATRQQMKLSAVNGAFDIGSTEYADQVSLFTGNNNVGMIASGGSANVNLKLSPKGAGSIRLSNSSDVDVLSVQADRVRLGAPAMLSNYAVRQLPKCDRGMHGAMAAAVDLKTVSYNAAPSGGGSFSAPVFCNGASWTIH</sequence>
<comment type="caution">
    <text evidence="1">The sequence shown here is derived from an EMBL/GenBank/DDBJ whole genome shotgun (WGS) entry which is preliminary data.</text>
</comment>
<keyword evidence="2" id="KW-1185">Reference proteome</keyword>
<protein>
    <submittedName>
        <fullName evidence="1">Uncharacterized protein</fullName>
    </submittedName>
</protein>